<dbReference type="InterPro" id="IPR013126">
    <property type="entry name" value="Hsp_70_fam"/>
</dbReference>
<dbReference type="Gene3D" id="3.30.30.30">
    <property type="match status" value="1"/>
</dbReference>
<evidence type="ECO:0000256" key="2">
    <source>
        <dbReference type="ARBA" id="ARBA00022490"/>
    </source>
</evidence>
<sequence>IDFGNVQSVIAVARNRGIDVICNEVSNRFTPSLVSFGPKQRYLGETAKTQEISNFKNTISSLKRLIGRTYADKDIQEVEKQYLTAPLVDLNGQLGVKVNYKGEESTFTVVQVFAMYLTKMKDIAAAETKAPVSDCVIAVPSWFTDVQRRAVLDASEIAGLNVLRLINDSTATALGYGITKTDLPEDKPRNVCFVDVGHSTYTVSIVSYIKGQLTVKSRAFDRHFGGRDFDRLLVDHFAAEFKTKYGIDVKSNGKAIIRLMAGCEKLKKILSANPQAPLNIESIMEDRDVASVMKRAEFEELAKDLITRVEAPLQKALDDAGMTLEDIDSVEMVGGSIRIPSLKERIAAFFKKDLSSTLNQDEAVARGAALQCAMLSPTFKVREFSIQDITSYPIKMTWLPTPEEDETELVVFNKNNNIPSTKVLTFYRSEPFDLEAHYAEPESIPAGINPWIGRFSIKKVEPINGEPACVKVKARINIHGILSVESAYVVEEVIKEEAVEAPAKAEGEEAEADAPQTRKVKKLVKKCDLSVVSATSSLDRSLLNELKEKELEMVASDKLVVDTEMAKNALEEYIYDTRSKLDGIYKDFINPEDKEKFASDLTKAEDWLYDEGDETTKSVYAAKLNELLVVGKPMVERYREFNARPEAANELRAAINQYLAEATSTGDKYSHIADEDKNKIIDKCSKAQTWIDNKIESQSMKKKYENPSFTVADINKERDNIIYFSRPILNKPKPVVVEPTPEATPAASTTSSSEPMEETAENVGETKHDNSKDMDVD</sequence>
<reference evidence="7" key="1">
    <citation type="journal article" date="2020" name="Fungal Divers.">
        <title>Resolving the Mortierellaceae phylogeny through synthesis of multi-gene phylogenetics and phylogenomics.</title>
        <authorList>
            <person name="Vandepol N."/>
            <person name="Liber J."/>
            <person name="Desiro A."/>
            <person name="Na H."/>
            <person name="Kennedy M."/>
            <person name="Barry K."/>
            <person name="Grigoriev I.V."/>
            <person name="Miller A.N."/>
            <person name="O'Donnell K."/>
            <person name="Stajich J.E."/>
            <person name="Bonito G."/>
        </authorList>
    </citation>
    <scope>NUCLEOTIDE SEQUENCE</scope>
    <source>
        <strain evidence="7">KOD1015</strain>
    </source>
</reference>
<dbReference type="OrthoDB" id="434160at2759"/>
<dbReference type="EMBL" id="JAABOA010000997">
    <property type="protein sequence ID" value="KAF9582590.1"/>
    <property type="molecule type" value="Genomic_DNA"/>
</dbReference>
<gene>
    <name evidence="7" type="primary">SSE1_3</name>
    <name evidence="7" type="ORF">BGW38_011004</name>
</gene>
<evidence type="ECO:0000256" key="4">
    <source>
        <dbReference type="ARBA" id="ARBA00022840"/>
    </source>
</evidence>
<evidence type="ECO:0000256" key="5">
    <source>
        <dbReference type="ARBA" id="ARBA00023016"/>
    </source>
</evidence>
<dbReference type="GO" id="GO:0005829">
    <property type="term" value="C:cytosol"/>
    <property type="evidence" value="ECO:0007669"/>
    <property type="project" value="TreeGrafter"/>
</dbReference>
<dbReference type="SUPFAM" id="SSF53067">
    <property type="entry name" value="Actin-like ATPase domain"/>
    <property type="match status" value="2"/>
</dbReference>
<dbReference type="GO" id="GO:0005634">
    <property type="term" value="C:nucleus"/>
    <property type="evidence" value="ECO:0007669"/>
    <property type="project" value="TreeGrafter"/>
</dbReference>
<dbReference type="SUPFAM" id="SSF100920">
    <property type="entry name" value="Heat shock protein 70kD (HSP70), peptide-binding domain"/>
    <property type="match status" value="1"/>
</dbReference>
<evidence type="ECO:0000313" key="8">
    <source>
        <dbReference type="Proteomes" id="UP000780801"/>
    </source>
</evidence>
<dbReference type="Pfam" id="PF00012">
    <property type="entry name" value="HSP70"/>
    <property type="match status" value="1"/>
</dbReference>
<dbReference type="AlphaFoldDB" id="A0A9P6FXN7"/>
<feature type="compositionally biased region" description="Low complexity" evidence="6">
    <location>
        <begin position="738"/>
        <end position="754"/>
    </location>
</feature>
<dbReference type="CDD" id="cd24094">
    <property type="entry name" value="ASKHA_NBD_HSP70_ScSse"/>
    <property type="match status" value="1"/>
</dbReference>
<dbReference type="InterPro" id="IPR018181">
    <property type="entry name" value="Heat_shock_70_CS"/>
</dbReference>
<dbReference type="GO" id="GO:0005524">
    <property type="term" value="F:ATP binding"/>
    <property type="evidence" value="ECO:0007669"/>
    <property type="project" value="UniProtKB-KW"/>
</dbReference>
<protein>
    <submittedName>
        <fullName evidence="7">Adenyl-nucleotide exchange factor sse1</fullName>
    </submittedName>
</protein>
<dbReference type="SUPFAM" id="SSF100934">
    <property type="entry name" value="Heat shock protein 70kD (HSP70), C-terminal subdomain"/>
    <property type="match status" value="2"/>
</dbReference>
<dbReference type="FunFam" id="3.30.420.40:FF:000171">
    <property type="entry name" value="Heat shock 70 kDa protein 4"/>
    <property type="match status" value="2"/>
</dbReference>
<dbReference type="Gene3D" id="2.60.34.10">
    <property type="entry name" value="Substrate Binding Domain Of DNAk, Chain A, domain 1"/>
    <property type="match status" value="1"/>
</dbReference>
<dbReference type="InterPro" id="IPR043129">
    <property type="entry name" value="ATPase_NBD"/>
</dbReference>
<dbReference type="Gene3D" id="1.20.1270.10">
    <property type="match status" value="1"/>
</dbReference>
<dbReference type="InterPro" id="IPR029048">
    <property type="entry name" value="HSP70_C_sf"/>
</dbReference>
<feature type="region of interest" description="Disordered" evidence="6">
    <location>
        <begin position="732"/>
        <end position="777"/>
    </location>
</feature>
<dbReference type="PRINTS" id="PR00301">
    <property type="entry name" value="HEATSHOCK70"/>
</dbReference>
<keyword evidence="3" id="KW-0547">Nucleotide-binding</keyword>
<dbReference type="Gene3D" id="3.90.640.10">
    <property type="entry name" value="Actin, Chain A, domain 4"/>
    <property type="match status" value="1"/>
</dbReference>
<dbReference type="Gene3D" id="3.30.420.40">
    <property type="match status" value="2"/>
</dbReference>
<dbReference type="FunFam" id="2.60.34.10:FF:000011">
    <property type="entry name" value="Heat shock protein hsp88"/>
    <property type="match status" value="1"/>
</dbReference>
<organism evidence="7 8">
    <name type="scientific">Lunasporangiospora selenospora</name>
    <dbReference type="NCBI Taxonomy" id="979761"/>
    <lineage>
        <taxon>Eukaryota</taxon>
        <taxon>Fungi</taxon>
        <taxon>Fungi incertae sedis</taxon>
        <taxon>Mucoromycota</taxon>
        <taxon>Mortierellomycotina</taxon>
        <taxon>Mortierellomycetes</taxon>
        <taxon>Mortierellales</taxon>
        <taxon>Mortierellaceae</taxon>
        <taxon>Lunasporangiospora</taxon>
    </lineage>
</organism>
<proteinExistence type="predicted"/>
<dbReference type="FunFam" id="1.20.1270.10:FF:000002">
    <property type="entry name" value="Heat shock 70 kDa protein 4"/>
    <property type="match status" value="1"/>
</dbReference>
<keyword evidence="2" id="KW-0963">Cytoplasm</keyword>
<feature type="non-terminal residue" evidence="7">
    <location>
        <position position="777"/>
    </location>
</feature>
<keyword evidence="8" id="KW-1185">Reference proteome</keyword>
<dbReference type="FunFam" id="3.30.30.30:FF:000002">
    <property type="entry name" value="Heat shock 70 kDa protein 4"/>
    <property type="match status" value="1"/>
</dbReference>
<keyword evidence="4" id="KW-0067">ATP-binding</keyword>
<dbReference type="PANTHER" id="PTHR45639">
    <property type="entry name" value="HSC70CB, ISOFORM G-RELATED"/>
    <property type="match status" value="1"/>
</dbReference>
<dbReference type="PANTHER" id="PTHR45639:SF4">
    <property type="entry name" value="HSC70CB, ISOFORM G"/>
    <property type="match status" value="1"/>
</dbReference>
<dbReference type="FunFam" id="3.90.640.10:FF:000004">
    <property type="entry name" value="Heat shock 70 kDa protein 4"/>
    <property type="match status" value="1"/>
</dbReference>
<dbReference type="Proteomes" id="UP000780801">
    <property type="component" value="Unassembled WGS sequence"/>
</dbReference>
<evidence type="ECO:0000256" key="3">
    <source>
        <dbReference type="ARBA" id="ARBA00022741"/>
    </source>
</evidence>
<feature type="compositionally biased region" description="Basic and acidic residues" evidence="6">
    <location>
        <begin position="764"/>
        <end position="777"/>
    </location>
</feature>
<evidence type="ECO:0000313" key="7">
    <source>
        <dbReference type="EMBL" id="KAF9582590.1"/>
    </source>
</evidence>
<evidence type="ECO:0000256" key="1">
    <source>
        <dbReference type="ARBA" id="ARBA00004496"/>
    </source>
</evidence>
<comment type="subcellular location">
    <subcellularLocation>
        <location evidence="1">Cytoplasm</location>
    </subcellularLocation>
</comment>
<name>A0A9P6FXN7_9FUNG</name>
<dbReference type="PROSITE" id="PS00329">
    <property type="entry name" value="HSP70_2"/>
    <property type="match status" value="1"/>
</dbReference>
<comment type="caution">
    <text evidence="7">The sequence shown here is derived from an EMBL/GenBank/DDBJ whole genome shotgun (WGS) entry which is preliminary data.</text>
</comment>
<keyword evidence="5" id="KW-0346">Stress response</keyword>
<dbReference type="GO" id="GO:0140662">
    <property type="term" value="F:ATP-dependent protein folding chaperone"/>
    <property type="evidence" value="ECO:0007669"/>
    <property type="project" value="InterPro"/>
</dbReference>
<accession>A0A9P6FXN7</accession>
<dbReference type="InterPro" id="IPR029047">
    <property type="entry name" value="HSP70_peptide-bd_sf"/>
</dbReference>
<evidence type="ECO:0000256" key="6">
    <source>
        <dbReference type="SAM" id="MobiDB-lite"/>
    </source>
</evidence>